<dbReference type="Gene3D" id="3.90.1170.50">
    <property type="entry name" value="Aldehyde oxidase/xanthine dehydrogenase, a/b hammerhead"/>
    <property type="match status" value="1"/>
</dbReference>
<feature type="chain" id="PRO_5045858060" evidence="1">
    <location>
        <begin position="20"/>
        <end position="734"/>
    </location>
</feature>
<evidence type="ECO:0000259" key="2">
    <source>
        <dbReference type="SMART" id="SM01008"/>
    </source>
</evidence>
<protein>
    <submittedName>
        <fullName evidence="3">Molybdopterin-dependent oxidoreductase</fullName>
    </submittedName>
</protein>
<dbReference type="SMART" id="SM01008">
    <property type="entry name" value="Ald_Xan_dh_C"/>
    <property type="match status" value="1"/>
</dbReference>
<feature type="domain" description="Aldehyde oxidase/xanthine dehydrogenase a/b hammerhead" evidence="2">
    <location>
        <begin position="206"/>
        <end position="284"/>
    </location>
</feature>
<dbReference type="PIRSF" id="PIRSF036389">
    <property type="entry name" value="IOR_B"/>
    <property type="match status" value="1"/>
</dbReference>
<dbReference type="Pfam" id="PF02738">
    <property type="entry name" value="MoCoBD_1"/>
    <property type="match status" value="1"/>
</dbReference>
<evidence type="ECO:0000313" key="4">
    <source>
        <dbReference type="Proteomes" id="UP001059934"/>
    </source>
</evidence>
<evidence type="ECO:0000256" key="1">
    <source>
        <dbReference type="SAM" id="SignalP"/>
    </source>
</evidence>
<dbReference type="PROSITE" id="PS51257">
    <property type="entry name" value="PROKAR_LIPOPROTEIN"/>
    <property type="match status" value="1"/>
</dbReference>
<dbReference type="InterPro" id="IPR052516">
    <property type="entry name" value="N-heterocyclic_Hydroxylase"/>
</dbReference>
<dbReference type="InterPro" id="IPR046867">
    <property type="entry name" value="AldOxase/xan_DH_MoCoBD2"/>
</dbReference>
<evidence type="ECO:0000313" key="3">
    <source>
        <dbReference type="EMBL" id="UVW34851.1"/>
    </source>
</evidence>
<sequence>MKKASMTRRLFLLSTGAAATGLIVGCSTAAAKGKGYSAIAGAFEPNSFIQITPDNQVIFYLPSSEMGQGILDGLTTLIAEELRVQPGAIDVRQASLHEDYKNPEMGMQATGGSNATRAQFLPLRQAAADTAAAIRNAAAKQLNQPLDKLVLADGHVIVDGKSYAFGEFVAVAALMQVPENSPLRSPEQFEQIGRERPRLDALAKSTGTAEFGIDAEVENLYRAVVVRSPVLGATLQGFDASAALKRSGVVDVVQIKSGVAVVAQSYWQARQAAAVLELNWEKTELGSWSSDSIYNKFNETLNDSSQKGLECCDEGEGDKLLDQSATVVAADYYAPYLAHATMEPLNCTVEVNGDSCAIYLGTQNVQASAGAAVYYGDFDADKVKVHPAFLGGGFGRRGLGDDVAEAVLIAQKTGRNIQLVWSREDDMINDFYRPAVLVRMQAGVSEQGLIETWAVRRVGPNIMGYMLDEWVDALAPDYLNKGFVDWLSKLGRPIFNRFIADPSAGDGIYSDYDTPNKAVRHVTQDPGLRTGFWRSVGHSSNAFFKESFIDELAQSAGIDELEFRLANMKNNPRLTEATQLVAAKAGWGKTLPEGHFHGLATHSSFGSAVAQIAEVSIEGRQIIVHKVTAAIHCGMVVNPGIVRDQIEGGIIYGLTAALHGEITLVNGVIQQSNFHNYPMLRMADAPEVEVHIVESQEHPEGVGEPGLPPLAPAVANAVFKASGQRLRDLPLRLS</sequence>
<dbReference type="PANTHER" id="PTHR47495:SF2">
    <property type="entry name" value="ALDEHYDE DEHYDROGENASE"/>
    <property type="match status" value="1"/>
</dbReference>
<reference evidence="3" key="1">
    <citation type="submission" date="2022-08" db="EMBL/GenBank/DDBJ databases">
        <title>Catabolic pathway analysis in culturable SAR92 clade bacteria reveals their overlooked roles in DMSP degradation in coastal seas.</title>
        <authorList>
            <person name="He X."/>
            <person name="Zhang X."/>
            <person name="Zhang Y."/>
        </authorList>
    </citation>
    <scope>NUCLEOTIDE SEQUENCE</scope>
    <source>
        <strain evidence="3">H455</strain>
    </source>
</reference>
<organism evidence="3 4">
    <name type="scientific">SAR92 clade bacterium H455</name>
    <dbReference type="NCBI Taxonomy" id="2974818"/>
    <lineage>
        <taxon>Bacteria</taxon>
        <taxon>Pseudomonadati</taxon>
        <taxon>Pseudomonadota</taxon>
        <taxon>Gammaproteobacteria</taxon>
        <taxon>Cellvibrionales</taxon>
        <taxon>Porticoccaceae</taxon>
        <taxon>SAR92 clade</taxon>
    </lineage>
</organism>
<dbReference type="PANTHER" id="PTHR47495">
    <property type="entry name" value="ALDEHYDE DEHYDROGENASE"/>
    <property type="match status" value="1"/>
</dbReference>
<dbReference type="InterPro" id="IPR037165">
    <property type="entry name" value="AldOxase/xan_DH_Mopterin-bd_sf"/>
</dbReference>
<proteinExistence type="predicted"/>
<dbReference type="EMBL" id="CP103416">
    <property type="protein sequence ID" value="UVW34851.1"/>
    <property type="molecule type" value="Genomic_DNA"/>
</dbReference>
<accession>A0ABY5TP32</accession>
<gene>
    <name evidence="3" type="ORF">NYF23_12670</name>
</gene>
<dbReference type="SUPFAM" id="SSF56003">
    <property type="entry name" value="Molybdenum cofactor-binding domain"/>
    <property type="match status" value="2"/>
</dbReference>
<keyword evidence="1" id="KW-0732">Signal</keyword>
<dbReference type="InterPro" id="IPR008274">
    <property type="entry name" value="AldOxase/xan_DH_MoCoBD1"/>
</dbReference>
<dbReference type="Proteomes" id="UP001059934">
    <property type="component" value="Chromosome"/>
</dbReference>
<dbReference type="Pfam" id="PF20256">
    <property type="entry name" value="MoCoBD_2"/>
    <property type="match status" value="2"/>
</dbReference>
<dbReference type="InterPro" id="IPR012368">
    <property type="entry name" value="OxRdtase_Mopterin-bd_su_IorB"/>
</dbReference>
<dbReference type="Gene3D" id="3.30.365.10">
    <property type="entry name" value="Aldehyde oxidase/xanthine dehydrogenase, molybdopterin binding domain"/>
    <property type="match status" value="4"/>
</dbReference>
<dbReference type="PROSITE" id="PS51318">
    <property type="entry name" value="TAT"/>
    <property type="match status" value="1"/>
</dbReference>
<feature type="signal peptide" evidence="1">
    <location>
        <begin position="1"/>
        <end position="19"/>
    </location>
</feature>
<dbReference type="InterPro" id="IPR006311">
    <property type="entry name" value="TAT_signal"/>
</dbReference>
<keyword evidence="4" id="KW-1185">Reference proteome</keyword>
<name>A0ABY5TP32_9GAMM</name>
<dbReference type="InterPro" id="IPR000674">
    <property type="entry name" value="Ald_Oxase/Xan_DH_a/b"/>
</dbReference>